<feature type="signal peptide" evidence="3">
    <location>
        <begin position="1"/>
        <end position="17"/>
    </location>
</feature>
<feature type="region of interest" description="Disordered" evidence="1">
    <location>
        <begin position="417"/>
        <end position="439"/>
    </location>
</feature>
<feature type="compositionally biased region" description="Basic and acidic residues" evidence="1">
    <location>
        <begin position="427"/>
        <end position="438"/>
    </location>
</feature>
<protein>
    <recommendedName>
        <fullName evidence="6">Chondroitin proteoglycan 4 domain-containing protein</fullName>
    </recommendedName>
</protein>
<dbReference type="OrthoDB" id="5875488at2759"/>
<keyword evidence="2" id="KW-1133">Transmembrane helix</keyword>
<name>A0A9P1I3T3_9PELO</name>
<evidence type="ECO:0000256" key="3">
    <source>
        <dbReference type="SAM" id="SignalP"/>
    </source>
</evidence>
<dbReference type="Proteomes" id="UP001152747">
    <property type="component" value="Unassembled WGS sequence"/>
</dbReference>
<feature type="region of interest" description="Disordered" evidence="1">
    <location>
        <begin position="459"/>
        <end position="504"/>
    </location>
</feature>
<organism evidence="4 5">
    <name type="scientific">Caenorhabditis angaria</name>
    <dbReference type="NCBI Taxonomy" id="860376"/>
    <lineage>
        <taxon>Eukaryota</taxon>
        <taxon>Metazoa</taxon>
        <taxon>Ecdysozoa</taxon>
        <taxon>Nematoda</taxon>
        <taxon>Chromadorea</taxon>
        <taxon>Rhabditida</taxon>
        <taxon>Rhabditina</taxon>
        <taxon>Rhabditomorpha</taxon>
        <taxon>Rhabditoidea</taxon>
        <taxon>Rhabditidae</taxon>
        <taxon>Peloderinae</taxon>
        <taxon>Caenorhabditis</taxon>
    </lineage>
</organism>
<feature type="compositionally biased region" description="Polar residues" evidence="1">
    <location>
        <begin position="494"/>
        <end position="504"/>
    </location>
</feature>
<keyword evidence="3" id="KW-0732">Signal</keyword>
<evidence type="ECO:0008006" key="6">
    <source>
        <dbReference type="Google" id="ProtNLM"/>
    </source>
</evidence>
<comment type="caution">
    <text evidence="4">The sequence shown here is derived from an EMBL/GenBank/DDBJ whole genome shotgun (WGS) entry which is preliminary data.</text>
</comment>
<evidence type="ECO:0000313" key="5">
    <source>
        <dbReference type="Proteomes" id="UP001152747"/>
    </source>
</evidence>
<keyword evidence="5" id="KW-1185">Reference proteome</keyword>
<evidence type="ECO:0000313" key="4">
    <source>
        <dbReference type="EMBL" id="CAI5437682.1"/>
    </source>
</evidence>
<proteinExistence type="predicted"/>
<reference evidence="4" key="1">
    <citation type="submission" date="2022-11" db="EMBL/GenBank/DDBJ databases">
        <authorList>
            <person name="Kikuchi T."/>
        </authorList>
    </citation>
    <scope>NUCLEOTIDE SEQUENCE</scope>
    <source>
        <strain evidence="4">PS1010</strain>
    </source>
</reference>
<dbReference type="EMBL" id="CANHGI010000001">
    <property type="protein sequence ID" value="CAI5437682.1"/>
    <property type="molecule type" value="Genomic_DNA"/>
</dbReference>
<dbReference type="AlphaFoldDB" id="A0A9P1I3T3"/>
<evidence type="ECO:0000256" key="1">
    <source>
        <dbReference type="SAM" id="MobiDB-lite"/>
    </source>
</evidence>
<keyword evidence="2" id="KW-0812">Transmembrane</keyword>
<sequence length="541" mass="63038">MLLTALFLACFPVLIKSDECAERCERLKQRSLERVGYDDERVESLFERQRPLESLKDICWRLYDNIDCMKKCKRSEKHAAFTKIIRNKCKNVLYDMEPTLKCISKHQSFLKMKCKSYIDEASKLRAEQDINQTPSRDVCQFLHFNTICLENDVNNYCANGKAIFRRLKFRDYFLSFLLPNDDDLFDDEDLDSCRIYDFVKDDELKQKEEEELRREQAKRLRIDDDYDYEEELTTVINGIEDEETTTIAHFDTSTISSQKAESVTPDTKEFTEIIDEMIDSSNMATQIQTTAEPEDEYFDEEIEEEYDDNSTHPTINVVAIEDRKSTYEIETTTQKDPSTFPLRLTPPLAEITTTTGETTAETKKKKVFSDDSMEFTPPNFFYSSSRFDTTTRSNYVVDNIDKSESTEPMEIDTTTLFGIEESSEEEKEQKTTKMEDRNPWINSGEVIVKPILGFDEKDVDAEEERERKHREKLRELQNNQNDGNLDSPEEISRTQDSSTTSPSLTSFNETIVAVALLGIVFCNFHYSFAYLFLHICSTIHL</sequence>
<feature type="transmembrane region" description="Helical" evidence="2">
    <location>
        <begin position="511"/>
        <end position="533"/>
    </location>
</feature>
<gene>
    <name evidence="4" type="ORF">CAMP_LOCUS319</name>
</gene>
<evidence type="ECO:0000256" key="2">
    <source>
        <dbReference type="SAM" id="Phobius"/>
    </source>
</evidence>
<keyword evidence="2" id="KW-0472">Membrane</keyword>
<accession>A0A9P1I3T3</accession>
<feature type="chain" id="PRO_5040164791" description="Chondroitin proteoglycan 4 domain-containing protein" evidence="3">
    <location>
        <begin position="18"/>
        <end position="541"/>
    </location>
</feature>